<evidence type="ECO:0000256" key="1">
    <source>
        <dbReference type="SAM" id="MobiDB-lite"/>
    </source>
</evidence>
<evidence type="ECO:0000259" key="2">
    <source>
        <dbReference type="Pfam" id="PF04448"/>
    </source>
</evidence>
<evidence type="ECO:0000313" key="3">
    <source>
        <dbReference type="EMBL" id="MBP3955438.1"/>
    </source>
</evidence>
<keyword evidence="4" id="KW-1185">Reference proteome</keyword>
<gene>
    <name evidence="3" type="ORF">J8F10_09105</name>
</gene>
<dbReference type="Proteomes" id="UP000676565">
    <property type="component" value="Unassembled WGS sequence"/>
</dbReference>
<dbReference type="InterPro" id="IPR007539">
    <property type="entry name" value="DUF551"/>
</dbReference>
<feature type="region of interest" description="Disordered" evidence="1">
    <location>
        <begin position="118"/>
        <end position="140"/>
    </location>
</feature>
<accession>A0ABS5BRE1</accession>
<dbReference type="EMBL" id="JAGKQQ010000001">
    <property type="protein sequence ID" value="MBP3955438.1"/>
    <property type="molecule type" value="Genomic_DNA"/>
</dbReference>
<protein>
    <submittedName>
        <fullName evidence="3">DUF551 domain-containing protein</fullName>
    </submittedName>
</protein>
<comment type="caution">
    <text evidence="3">The sequence shown here is derived from an EMBL/GenBank/DDBJ whole genome shotgun (WGS) entry which is preliminary data.</text>
</comment>
<organism evidence="3 4">
    <name type="scientific">Gemmata palustris</name>
    <dbReference type="NCBI Taxonomy" id="2822762"/>
    <lineage>
        <taxon>Bacteria</taxon>
        <taxon>Pseudomonadati</taxon>
        <taxon>Planctomycetota</taxon>
        <taxon>Planctomycetia</taxon>
        <taxon>Gemmatales</taxon>
        <taxon>Gemmataceae</taxon>
        <taxon>Gemmata</taxon>
    </lineage>
</organism>
<reference evidence="3 4" key="1">
    <citation type="submission" date="2021-04" db="EMBL/GenBank/DDBJ databases">
        <authorList>
            <person name="Ivanova A."/>
        </authorList>
    </citation>
    <scope>NUCLEOTIDE SEQUENCE [LARGE SCALE GENOMIC DNA]</scope>
    <source>
        <strain evidence="3 4">G18</strain>
    </source>
</reference>
<feature type="region of interest" description="Disordered" evidence="1">
    <location>
        <begin position="1"/>
        <end position="40"/>
    </location>
</feature>
<dbReference type="Pfam" id="PF04448">
    <property type="entry name" value="DUF551"/>
    <property type="match status" value="1"/>
</dbReference>
<sequence length="140" mass="15844">MTDTRTKSPLTPEQRAQCREAFESRHAGNSPSRYLSDGTDRPSYLLYEEGYEEAWSAAQAGRWMPIESAPKDGSSLLLRHYEQVIEGRYSRSEILGHMGSRRVQLWRTAAGVIHEHEPQPTHWMPLPTPPTQPISGENGV</sequence>
<name>A0ABS5BRE1_9BACT</name>
<feature type="compositionally biased region" description="Basic and acidic residues" evidence="1">
    <location>
        <begin position="16"/>
        <end position="26"/>
    </location>
</feature>
<proteinExistence type="predicted"/>
<feature type="domain" description="DUF551" evidence="2">
    <location>
        <begin position="110"/>
        <end position="131"/>
    </location>
</feature>
<evidence type="ECO:0000313" key="4">
    <source>
        <dbReference type="Proteomes" id="UP000676565"/>
    </source>
</evidence>